<sequence length="57" mass="6259">MLSMLKIHCCSTHRSAKLLLLSVNLSANVSANSGNMAHIRGPFLLSSLFFNTFTFCI</sequence>
<evidence type="ECO:0000313" key="1">
    <source>
        <dbReference type="EMBL" id="CCX05072.1"/>
    </source>
</evidence>
<name>U4KV57_PYROM</name>
<keyword evidence="2" id="KW-1185">Reference proteome</keyword>
<dbReference type="Proteomes" id="UP000018144">
    <property type="component" value="Unassembled WGS sequence"/>
</dbReference>
<dbReference type="AlphaFoldDB" id="U4KV57"/>
<gene>
    <name evidence="1" type="ORF">PCON_04659</name>
</gene>
<dbReference type="EMBL" id="HF935232">
    <property type="protein sequence ID" value="CCX05072.1"/>
    <property type="molecule type" value="Genomic_DNA"/>
</dbReference>
<evidence type="ECO:0000313" key="2">
    <source>
        <dbReference type="Proteomes" id="UP000018144"/>
    </source>
</evidence>
<proteinExistence type="predicted"/>
<organism evidence="1 2">
    <name type="scientific">Pyronema omphalodes (strain CBS 100304)</name>
    <name type="common">Pyronema confluens</name>
    <dbReference type="NCBI Taxonomy" id="1076935"/>
    <lineage>
        <taxon>Eukaryota</taxon>
        <taxon>Fungi</taxon>
        <taxon>Dikarya</taxon>
        <taxon>Ascomycota</taxon>
        <taxon>Pezizomycotina</taxon>
        <taxon>Pezizomycetes</taxon>
        <taxon>Pezizales</taxon>
        <taxon>Pyronemataceae</taxon>
        <taxon>Pyronema</taxon>
    </lineage>
</organism>
<accession>U4KV57</accession>
<reference evidence="1 2" key="1">
    <citation type="journal article" date="2013" name="PLoS Genet.">
        <title>The genome and development-dependent transcriptomes of Pyronema confluens: a window into fungal evolution.</title>
        <authorList>
            <person name="Traeger S."/>
            <person name="Altegoer F."/>
            <person name="Freitag M."/>
            <person name="Gabaldon T."/>
            <person name="Kempken F."/>
            <person name="Kumar A."/>
            <person name="Marcet-Houben M."/>
            <person name="Poggeler S."/>
            <person name="Stajich J.E."/>
            <person name="Nowrousian M."/>
        </authorList>
    </citation>
    <scope>NUCLEOTIDE SEQUENCE [LARGE SCALE GENOMIC DNA]</scope>
    <source>
        <strain evidence="2">CBS 100304</strain>
        <tissue evidence="1">Vegetative mycelium</tissue>
    </source>
</reference>
<protein>
    <submittedName>
        <fullName evidence="1">Uncharacterized protein</fullName>
    </submittedName>
</protein>